<feature type="region of interest" description="Disordered" evidence="6">
    <location>
        <begin position="206"/>
        <end position="232"/>
    </location>
</feature>
<dbReference type="InterPro" id="IPR036236">
    <property type="entry name" value="Znf_C2H2_sf"/>
</dbReference>
<dbReference type="SUPFAM" id="SSF57667">
    <property type="entry name" value="beta-beta-alpha zinc fingers"/>
    <property type="match status" value="2"/>
</dbReference>
<dbReference type="RefSeq" id="XP_072844959.1">
    <property type="nucleotide sequence ID" value="XM_072988858.1"/>
</dbReference>
<evidence type="ECO:0000256" key="2">
    <source>
        <dbReference type="ARBA" id="ARBA00022737"/>
    </source>
</evidence>
<evidence type="ECO:0000256" key="3">
    <source>
        <dbReference type="ARBA" id="ARBA00022771"/>
    </source>
</evidence>
<reference evidence="8 9" key="1">
    <citation type="submission" date="2025-05" db="UniProtKB">
        <authorList>
            <consortium name="RefSeq"/>
        </authorList>
    </citation>
    <scope>NUCLEOTIDE SEQUENCE [LARGE SCALE GENOMIC DNA]</scope>
</reference>
<feature type="domain" description="C2H2-type" evidence="7">
    <location>
        <begin position="350"/>
        <end position="378"/>
    </location>
</feature>
<dbReference type="PROSITE" id="PS50157">
    <property type="entry name" value="ZINC_FINGER_C2H2_2"/>
    <property type="match status" value="3"/>
</dbReference>
<keyword evidence="3 5" id="KW-0863">Zinc-finger</keyword>
<evidence type="ECO:0000256" key="4">
    <source>
        <dbReference type="ARBA" id="ARBA00022833"/>
    </source>
</evidence>
<protein>
    <recommendedName>
        <fullName evidence="7">C2H2-type domain-containing protein</fullName>
    </recommendedName>
</protein>
<feature type="domain" description="C2H2-type" evidence="7">
    <location>
        <begin position="456"/>
        <end position="483"/>
    </location>
</feature>
<feature type="domain" description="C2H2-type" evidence="7">
    <location>
        <begin position="484"/>
        <end position="507"/>
    </location>
</feature>
<keyword evidence="2" id="KW-0677">Repeat</keyword>
<keyword evidence="8" id="KW-1185">Reference proteome</keyword>
<evidence type="ECO:0000256" key="5">
    <source>
        <dbReference type="PROSITE-ProRule" id="PRU00042"/>
    </source>
</evidence>
<evidence type="ECO:0000259" key="7">
    <source>
        <dbReference type="PROSITE" id="PS50157"/>
    </source>
</evidence>
<evidence type="ECO:0000256" key="1">
    <source>
        <dbReference type="ARBA" id="ARBA00022723"/>
    </source>
</evidence>
<dbReference type="PROSITE" id="PS00028">
    <property type="entry name" value="ZINC_FINGER_C2H2_1"/>
    <property type="match status" value="3"/>
</dbReference>
<dbReference type="Pfam" id="PF00096">
    <property type="entry name" value="zf-C2H2"/>
    <property type="match status" value="3"/>
</dbReference>
<proteinExistence type="predicted"/>
<organism evidence="8 9">
    <name type="scientific">Pogona vitticeps</name>
    <name type="common">central bearded dragon</name>
    <dbReference type="NCBI Taxonomy" id="103695"/>
    <lineage>
        <taxon>Eukaryota</taxon>
        <taxon>Metazoa</taxon>
        <taxon>Chordata</taxon>
        <taxon>Craniata</taxon>
        <taxon>Vertebrata</taxon>
        <taxon>Euteleostomi</taxon>
        <taxon>Lepidosauria</taxon>
        <taxon>Squamata</taxon>
        <taxon>Bifurcata</taxon>
        <taxon>Unidentata</taxon>
        <taxon>Episquamata</taxon>
        <taxon>Toxicofera</taxon>
        <taxon>Iguania</taxon>
        <taxon>Acrodonta</taxon>
        <taxon>Agamidae</taxon>
        <taxon>Amphibolurinae</taxon>
        <taxon>Pogona</taxon>
    </lineage>
</organism>
<dbReference type="Gene3D" id="3.30.160.60">
    <property type="entry name" value="Classic Zinc Finger"/>
    <property type="match status" value="3"/>
</dbReference>
<sequence length="517" mass="58076">MAAETSVQEPTIFEQVTVSLMEEKEFIWDPYLFALSGSNLQQYCTMLSCLDQQNPKPEVFWKTSQGMSVPLSLVQVVEEFEVLPYSYRDGHKRTMQAKSHAPPLPGSSTNLVHLRYNFMPNFTRGVLRRKPSSCSAASKLQQDVETKSPEFASPEENLSLSPELLKADQDREGQTGALNATVLQQEDSRQPPATYFIVTEQSKEIAPEGFEQSTSWEEGRSDLLPGDNSGRRNCGSDHHLGEAFLHTGDRSHLSDDIGKCFNEPLSLSVRKGVVSQACPACGKIFNLNRNPFTHPPTPSDQKSFKCPQCGHSLHGSTGGPARHQRIPANEQDRQLSCRQNQKASKIEMPFKCPACGRGFKYKSSLTRHQKLRHKENASPVSERFSQGPKPFTPEKTYADQKSFQRHKVRTVWINGSAKKLSNRCDPPSSALSSPCREISTQPPKFQKDLTSTKKPFGCSECRKSFTVKASLVRHQLLHQGARPFKCPYCDKGYIQKSHLDRHSQKKHRSGLVQRESL</sequence>
<accession>A0ABM5FHT3</accession>
<feature type="region of interest" description="Disordered" evidence="6">
    <location>
        <begin position="133"/>
        <end position="157"/>
    </location>
</feature>
<keyword evidence="1" id="KW-0479">Metal-binding</keyword>
<dbReference type="GeneID" id="140704072"/>
<evidence type="ECO:0000313" key="9">
    <source>
        <dbReference type="RefSeq" id="XP_072844958.1"/>
    </source>
</evidence>
<name>A0ABM5FHT3_9SAUR</name>
<keyword evidence="4" id="KW-0862">Zinc</keyword>
<evidence type="ECO:0000313" key="10">
    <source>
        <dbReference type="RefSeq" id="XP_072844959.1"/>
    </source>
</evidence>
<dbReference type="Proteomes" id="UP001652642">
    <property type="component" value="Chromosome 2"/>
</dbReference>
<dbReference type="InterPro" id="IPR013087">
    <property type="entry name" value="Znf_C2H2_type"/>
</dbReference>
<gene>
    <name evidence="9 10" type="primary">LOC140704072</name>
</gene>
<dbReference type="PANTHER" id="PTHR24381:SF443">
    <property type="entry name" value="ZINC FINGER PROTEIN CKR1"/>
    <property type="match status" value="1"/>
</dbReference>
<evidence type="ECO:0000256" key="6">
    <source>
        <dbReference type="SAM" id="MobiDB-lite"/>
    </source>
</evidence>
<dbReference type="RefSeq" id="XP_072844958.1">
    <property type="nucleotide sequence ID" value="XM_072988857.1"/>
</dbReference>
<dbReference type="PANTHER" id="PTHR24381">
    <property type="entry name" value="ZINC FINGER PROTEIN"/>
    <property type="match status" value="1"/>
</dbReference>
<dbReference type="SMART" id="SM00355">
    <property type="entry name" value="ZnF_C2H2"/>
    <property type="match status" value="3"/>
</dbReference>
<feature type="region of interest" description="Disordered" evidence="6">
    <location>
        <begin position="371"/>
        <end position="395"/>
    </location>
</feature>
<evidence type="ECO:0000313" key="8">
    <source>
        <dbReference type="Proteomes" id="UP001652642"/>
    </source>
</evidence>